<dbReference type="Pfam" id="PF08448">
    <property type="entry name" value="PAS_4"/>
    <property type="match status" value="1"/>
</dbReference>
<evidence type="ECO:0000259" key="10">
    <source>
        <dbReference type="PROSITE" id="PS50112"/>
    </source>
</evidence>
<evidence type="ECO:0000256" key="6">
    <source>
        <dbReference type="ARBA" id="ARBA00022777"/>
    </source>
</evidence>
<dbReference type="InterPro" id="IPR013656">
    <property type="entry name" value="PAS_4"/>
</dbReference>
<evidence type="ECO:0000256" key="8">
    <source>
        <dbReference type="ARBA" id="ARBA00023012"/>
    </source>
</evidence>
<dbReference type="SMART" id="SM00091">
    <property type="entry name" value="PAS"/>
    <property type="match status" value="3"/>
</dbReference>
<evidence type="ECO:0000259" key="11">
    <source>
        <dbReference type="PROSITE" id="PS50113"/>
    </source>
</evidence>
<evidence type="ECO:0000313" key="12">
    <source>
        <dbReference type="EMBL" id="MFC0523584.1"/>
    </source>
</evidence>
<dbReference type="SUPFAM" id="SSF55785">
    <property type="entry name" value="PYP-like sensor domain (PAS domain)"/>
    <property type="match status" value="2"/>
</dbReference>
<keyword evidence="3" id="KW-0597">Phosphoprotein</keyword>
<keyword evidence="6" id="KW-0418">Kinase</keyword>
<evidence type="ECO:0000256" key="5">
    <source>
        <dbReference type="ARBA" id="ARBA00022741"/>
    </source>
</evidence>
<dbReference type="SUPFAM" id="SSF55874">
    <property type="entry name" value="ATPase domain of HSP90 chaperone/DNA topoisomerase II/histidine kinase"/>
    <property type="match status" value="1"/>
</dbReference>
<name>A0ABV6LME6_9BACI</name>
<dbReference type="PANTHER" id="PTHR43065:SF10">
    <property type="entry name" value="PEROXIDE STRESS-ACTIVATED HISTIDINE KINASE MAK3"/>
    <property type="match status" value="1"/>
</dbReference>
<dbReference type="EMBL" id="JBHLTP010000005">
    <property type="protein sequence ID" value="MFC0523584.1"/>
    <property type="molecule type" value="Genomic_DNA"/>
</dbReference>
<evidence type="ECO:0000256" key="4">
    <source>
        <dbReference type="ARBA" id="ARBA00022679"/>
    </source>
</evidence>
<dbReference type="PROSITE" id="PS50113">
    <property type="entry name" value="PAC"/>
    <property type="match status" value="1"/>
</dbReference>
<dbReference type="InterPro" id="IPR005467">
    <property type="entry name" value="His_kinase_dom"/>
</dbReference>
<dbReference type="NCBIfam" id="TIGR00229">
    <property type="entry name" value="sensory_box"/>
    <property type="match status" value="1"/>
</dbReference>
<dbReference type="Pfam" id="PF00512">
    <property type="entry name" value="HisKA"/>
    <property type="match status" value="1"/>
</dbReference>
<keyword evidence="7 12" id="KW-0067">ATP-binding</keyword>
<dbReference type="InterPro" id="IPR003661">
    <property type="entry name" value="HisK_dim/P_dom"/>
</dbReference>
<dbReference type="Gene3D" id="1.10.287.130">
    <property type="match status" value="1"/>
</dbReference>
<dbReference type="InterPro" id="IPR000014">
    <property type="entry name" value="PAS"/>
</dbReference>
<dbReference type="InterPro" id="IPR035965">
    <property type="entry name" value="PAS-like_dom_sf"/>
</dbReference>
<dbReference type="GO" id="GO:0005524">
    <property type="term" value="F:ATP binding"/>
    <property type="evidence" value="ECO:0007669"/>
    <property type="project" value="UniProtKB-KW"/>
</dbReference>
<dbReference type="EC" id="2.7.13.3" evidence="2"/>
<sequence>MVRVSGRNNNLSIEECFALFNSLGKWVCIYEKETELLECHPEFQQLIEEQQENMEVERWLTYFHVQDRSVLRLILKDHNIRETNGLQVRILSGDIVVWIHLSIIELSSNKTAIIGNTMDNYKTQKPSLDITQPYPSNNVDHFMTWLSLINKEMITGDVPLLEEHSSTNIQESSTNNAYRRLKEVVEKIPHGFAVINQEWEILYINPTLEKIFHTSLQDVYKTSLWDLFPIDVYHNYFVQYTKAMEKKQVVHFQDYLYELGKIVEVTAYPDATELTLFVQDITEAKSYVDALQETEERFSLLAENVNEAFWIGTSTFHEWEYISPSFEKIFGLPITKLMQNSAIWLNYVHADDRKKVIESFKQMRKEKIAVEFRFQHPSGDWKWIRSKGYPLKKVDRTTVVGVLEDITDAKEMDELQARSDQYETVVRVAAGIAHEIRNPLTSIKGFLQLMLSNQSSDNQYSDIIFSELARIETIVNEFMLLAKPNSEEALMETDVVDIIHYAASLFGNQMKQQNVQLEMVMDSTIPLIKSDPKRLKQVFINLVKNSLEAMDNAGELLISGRYLRGQRELEFKVEDSGKGIEKEQLKRLGEPFYTTKEKGTGLGIMVTTKFVESLGGRIQYESEVGVGTTVTVTLPTNPK</sequence>
<dbReference type="PANTHER" id="PTHR43065">
    <property type="entry name" value="SENSOR HISTIDINE KINASE"/>
    <property type="match status" value="1"/>
</dbReference>
<dbReference type="PROSITE" id="PS50112">
    <property type="entry name" value="PAS"/>
    <property type="match status" value="1"/>
</dbReference>
<evidence type="ECO:0000256" key="7">
    <source>
        <dbReference type="ARBA" id="ARBA00022840"/>
    </source>
</evidence>
<dbReference type="Pfam" id="PF02518">
    <property type="entry name" value="HATPase_c"/>
    <property type="match status" value="1"/>
</dbReference>
<evidence type="ECO:0000256" key="2">
    <source>
        <dbReference type="ARBA" id="ARBA00012438"/>
    </source>
</evidence>
<dbReference type="InterPro" id="IPR004358">
    <property type="entry name" value="Sig_transdc_His_kin-like_C"/>
</dbReference>
<dbReference type="CDD" id="cd00082">
    <property type="entry name" value="HisKA"/>
    <property type="match status" value="1"/>
</dbReference>
<organism evidence="12 13">
    <name type="scientific">Pontibacillus salicampi</name>
    <dbReference type="NCBI Taxonomy" id="1449801"/>
    <lineage>
        <taxon>Bacteria</taxon>
        <taxon>Bacillati</taxon>
        <taxon>Bacillota</taxon>
        <taxon>Bacilli</taxon>
        <taxon>Bacillales</taxon>
        <taxon>Bacillaceae</taxon>
        <taxon>Pontibacillus</taxon>
    </lineage>
</organism>
<dbReference type="InterPro" id="IPR036890">
    <property type="entry name" value="HATPase_C_sf"/>
</dbReference>
<dbReference type="InterPro" id="IPR000700">
    <property type="entry name" value="PAS-assoc_C"/>
</dbReference>
<dbReference type="CDD" id="cd00130">
    <property type="entry name" value="PAS"/>
    <property type="match status" value="2"/>
</dbReference>
<dbReference type="PROSITE" id="PS50109">
    <property type="entry name" value="HIS_KIN"/>
    <property type="match status" value="1"/>
</dbReference>
<proteinExistence type="predicted"/>
<protein>
    <recommendedName>
        <fullName evidence="2">histidine kinase</fullName>
        <ecNumber evidence="2">2.7.13.3</ecNumber>
    </recommendedName>
</protein>
<feature type="domain" description="PAS" evidence="10">
    <location>
        <begin position="294"/>
        <end position="367"/>
    </location>
</feature>
<keyword evidence="5" id="KW-0547">Nucleotide-binding</keyword>
<dbReference type="Proteomes" id="UP001589836">
    <property type="component" value="Unassembled WGS sequence"/>
</dbReference>
<keyword evidence="4" id="KW-0808">Transferase</keyword>
<keyword evidence="8" id="KW-0902">Two-component regulatory system</keyword>
<reference evidence="12 13" key="1">
    <citation type="submission" date="2024-09" db="EMBL/GenBank/DDBJ databases">
        <authorList>
            <person name="Sun Q."/>
            <person name="Mori K."/>
        </authorList>
    </citation>
    <scope>NUCLEOTIDE SEQUENCE [LARGE SCALE GENOMIC DNA]</scope>
    <source>
        <strain evidence="12 13">NCAIM B.02529</strain>
    </source>
</reference>
<keyword evidence="13" id="KW-1185">Reference proteome</keyword>
<accession>A0ABV6LME6</accession>
<dbReference type="PRINTS" id="PR00344">
    <property type="entry name" value="BCTRLSENSOR"/>
</dbReference>
<feature type="domain" description="PAC" evidence="11">
    <location>
        <begin position="368"/>
        <end position="418"/>
    </location>
</feature>
<dbReference type="SMART" id="SM00086">
    <property type="entry name" value="PAC"/>
    <property type="match status" value="1"/>
</dbReference>
<dbReference type="SMART" id="SM00387">
    <property type="entry name" value="HATPase_c"/>
    <property type="match status" value="1"/>
</dbReference>
<dbReference type="SMART" id="SM00388">
    <property type="entry name" value="HisKA"/>
    <property type="match status" value="1"/>
</dbReference>
<evidence type="ECO:0000259" key="9">
    <source>
        <dbReference type="PROSITE" id="PS50109"/>
    </source>
</evidence>
<evidence type="ECO:0000256" key="1">
    <source>
        <dbReference type="ARBA" id="ARBA00000085"/>
    </source>
</evidence>
<dbReference type="Gene3D" id="3.30.450.20">
    <property type="entry name" value="PAS domain"/>
    <property type="match status" value="2"/>
</dbReference>
<dbReference type="RefSeq" id="WP_377346575.1">
    <property type="nucleotide sequence ID" value="NZ_JBHLTP010000005.1"/>
</dbReference>
<comment type="catalytic activity">
    <reaction evidence="1">
        <text>ATP + protein L-histidine = ADP + protein N-phospho-L-histidine.</text>
        <dbReference type="EC" id="2.7.13.3"/>
    </reaction>
</comment>
<dbReference type="Pfam" id="PF08447">
    <property type="entry name" value="PAS_3"/>
    <property type="match status" value="1"/>
</dbReference>
<dbReference type="InterPro" id="IPR001610">
    <property type="entry name" value="PAC"/>
</dbReference>
<dbReference type="SUPFAM" id="SSF47384">
    <property type="entry name" value="Homodimeric domain of signal transducing histidine kinase"/>
    <property type="match status" value="1"/>
</dbReference>
<dbReference type="InterPro" id="IPR013655">
    <property type="entry name" value="PAS_fold_3"/>
</dbReference>
<feature type="domain" description="Histidine kinase" evidence="9">
    <location>
        <begin position="431"/>
        <end position="638"/>
    </location>
</feature>
<gene>
    <name evidence="12" type="ORF">ACFFGV_08295</name>
</gene>
<dbReference type="InterPro" id="IPR036097">
    <property type="entry name" value="HisK_dim/P_sf"/>
</dbReference>
<evidence type="ECO:0000313" key="13">
    <source>
        <dbReference type="Proteomes" id="UP001589836"/>
    </source>
</evidence>
<dbReference type="Gene3D" id="3.30.565.10">
    <property type="entry name" value="Histidine kinase-like ATPase, C-terminal domain"/>
    <property type="match status" value="1"/>
</dbReference>
<evidence type="ECO:0000256" key="3">
    <source>
        <dbReference type="ARBA" id="ARBA00022553"/>
    </source>
</evidence>
<comment type="caution">
    <text evidence="12">The sequence shown here is derived from an EMBL/GenBank/DDBJ whole genome shotgun (WGS) entry which is preliminary data.</text>
</comment>
<dbReference type="InterPro" id="IPR003594">
    <property type="entry name" value="HATPase_dom"/>
</dbReference>